<feature type="compositionally biased region" description="Acidic residues" evidence="1">
    <location>
        <begin position="233"/>
        <end position="247"/>
    </location>
</feature>
<dbReference type="EMBL" id="CYZA01000018">
    <property type="protein sequence ID" value="CUO35925.1"/>
    <property type="molecule type" value="Genomic_DNA"/>
</dbReference>
<feature type="compositionally biased region" description="Acidic residues" evidence="1">
    <location>
        <begin position="494"/>
        <end position="513"/>
    </location>
</feature>
<feature type="compositionally biased region" description="Acidic residues" evidence="1">
    <location>
        <begin position="404"/>
        <end position="415"/>
    </location>
</feature>
<dbReference type="InterPro" id="IPR027417">
    <property type="entry name" value="P-loop_NTPase"/>
</dbReference>
<feature type="compositionally biased region" description="Basic and acidic residues" evidence="1">
    <location>
        <begin position="436"/>
        <end position="455"/>
    </location>
</feature>
<reference evidence="2 3" key="1">
    <citation type="submission" date="2015-09" db="EMBL/GenBank/DDBJ databases">
        <authorList>
            <consortium name="Pathogen Informatics"/>
        </authorList>
    </citation>
    <scope>NUCLEOTIDE SEQUENCE [LARGE SCALE GENOMIC DNA]</scope>
    <source>
        <strain evidence="2 3">2789STDY5608838</strain>
    </source>
</reference>
<feature type="compositionally biased region" description="Basic and acidic residues" evidence="1">
    <location>
        <begin position="474"/>
        <end position="484"/>
    </location>
</feature>
<evidence type="ECO:0000313" key="2">
    <source>
        <dbReference type="EMBL" id="CUO35925.1"/>
    </source>
</evidence>
<feature type="compositionally biased region" description="Basic and acidic residues" evidence="1">
    <location>
        <begin position="217"/>
        <end position="232"/>
    </location>
</feature>
<dbReference type="RefSeq" id="WP_242857141.1">
    <property type="nucleotide sequence ID" value="NZ_CYZA01000018.1"/>
</dbReference>
<dbReference type="InterPro" id="IPR011990">
    <property type="entry name" value="TPR-like_helical_dom_sf"/>
</dbReference>
<name>A0A174EI75_9FIRM</name>
<feature type="region of interest" description="Disordered" evidence="1">
    <location>
        <begin position="293"/>
        <end position="330"/>
    </location>
</feature>
<dbReference type="SUPFAM" id="SSF52540">
    <property type="entry name" value="P-loop containing nucleoside triphosphate hydrolases"/>
    <property type="match status" value="1"/>
</dbReference>
<feature type="compositionally biased region" description="Acidic residues" evidence="1">
    <location>
        <begin position="460"/>
        <end position="473"/>
    </location>
</feature>
<sequence>MNALDKEEFRIKLEEINKLVQDKDYKGAMNIVDSIDWRRVKNVRTLCVVGEIYAANGRYEDSKEIFLLAYHKASIGKNILYRLIEISLRMDDINEAEEFFEEYKQVASNDSTQYILQYKIARAKNSSLNEQIRILEEYKEQEFTEKWSYELAALYYKAGEKQKCLDLCNEIILWFSEGKYVMKAYDLKMRMGELTGAEKAKFEKQFVPKLLTPEQAKELEKKKTETEVKAQEEPEAEEVEETTENNEPEVQVSMEGIQEKISKGIRDVFGGKTQEEKEEFPEESMDMVNEAGITREDEIPEEIIKSDASQKEPENVPELEAEPEKPGAEPMAAIKMPELNIPASMKNMELSKPPKVEEVAETKLNMDSFDLEGKELNLEDTILAAASAQGIEIPKEEESKTEEVQEESSETDVDDKEIKAHDISEELEEPDFLSGDIKDIKVADPKPDEEPKKEIPVQPEIEEDDEEEDEVTEEDLRRAEEEFLHGPMGNTDLNPEDDTEGTEEAQPLTEEEELERFIESIQPENGADPRDIVPREKELTDDEKQLFTYFVKVPGMKEQLVDTLYDVQMAAADKTSKTGNIIVMGGKECGKTRLISGLIPAICKELNLEASKVAYVFADQINGKNIYKIFSKLAGGFLVIENANQLTPETVEMLDKAMEVNTDGLTVIVEDEKIGMRKLIARYPKFAKKFTSMINIPVFTNDELVNFARVYTKENGYAIDQMGMLALYNLIGINQKEDSPMNVGAVKELIDAAIAKSQGGIRKFKRNVSKKRIDRDGYIVLYEKDFTK</sequence>
<dbReference type="Gene3D" id="3.40.50.300">
    <property type="entry name" value="P-loop containing nucleotide triphosphate hydrolases"/>
    <property type="match status" value="1"/>
</dbReference>
<feature type="region of interest" description="Disordered" evidence="1">
    <location>
        <begin position="388"/>
        <end position="513"/>
    </location>
</feature>
<evidence type="ECO:0000313" key="3">
    <source>
        <dbReference type="Proteomes" id="UP000095447"/>
    </source>
</evidence>
<evidence type="ECO:0000256" key="1">
    <source>
        <dbReference type="SAM" id="MobiDB-lite"/>
    </source>
</evidence>
<feature type="region of interest" description="Disordered" evidence="1">
    <location>
        <begin position="217"/>
        <end position="249"/>
    </location>
</feature>
<dbReference type="Gene3D" id="1.25.40.10">
    <property type="entry name" value="Tetratricopeptide repeat domain"/>
    <property type="match status" value="1"/>
</dbReference>
<gene>
    <name evidence="2" type="ORF">ERS852395_02799</name>
</gene>
<dbReference type="AlphaFoldDB" id="A0A174EI75"/>
<proteinExistence type="predicted"/>
<protein>
    <submittedName>
        <fullName evidence="2">CbbX protein</fullName>
    </submittedName>
</protein>
<organism evidence="2 3">
    <name type="scientific">Blautia obeum</name>
    <dbReference type="NCBI Taxonomy" id="40520"/>
    <lineage>
        <taxon>Bacteria</taxon>
        <taxon>Bacillati</taxon>
        <taxon>Bacillota</taxon>
        <taxon>Clostridia</taxon>
        <taxon>Lachnospirales</taxon>
        <taxon>Lachnospiraceae</taxon>
        <taxon>Blautia</taxon>
    </lineage>
</organism>
<accession>A0A174EI75</accession>
<feature type="compositionally biased region" description="Basic and acidic residues" evidence="1">
    <location>
        <begin position="393"/>
        <end position="403"/>
    </location>
</feature>
<dbReference type="SUPFAM" id="SSF48452">
    <property type="entry name" value="TPR-like"/>
    <property type="match status" value="1"/>
</dbReference>
<dbReference type="Proteomes" id="UP000095447">
    <property type="component" value="Unassembled WGS sequence"/>
</dbReference>
<feature type="compositionally biased region" description="Basic and acidic residues" evidence="1">
    <location>
        <begin position="293"/>
        <end position="314"/>
    </location>
</feature>